<organism evidence="1 2">
    <name type="scientific">Kordia aestuariivivens</name>
    <dbReference type="NCBI Taxonomy" id="2759037"/>
    <lineage>
        <taxon>Bacteria</taxon>
        <taxon>Pseudomonadati</taxon>
        <taxon>Bacteroidota</taxon>
        <taxon>Flavobacteriia</taxon>
        <taxon>Flavobacteriales</taxon>
        <taxon>Flavobacteriaceae</taxon>
        <taxon>Kordia</taxon>
    </lineage>
</organism>
<evidence type="ECO:0000313" key="2">
    <source>
        <dbReference type="Proteomes" id="UP000619238"/>
    </source>
</evidence>
<dbReference type="EMBL" id="JACGWS010000001">
    <property type="protein sequence ID" value="MBC8753636.1"/>
    <property type="molecule type" value="Genomic_DNA"/>
</dbReference>
<dbReference type="Pfam" id="PF07394">
    <property type="entry name" value="DUF1501"/>
    <property type="match status" value="1"/>
</dbReference>
<keyword evidence="2" id="KW-1185">Reference proteome</keyword>
<comment type="caution">
    <text evidence="1">The sequence shown here is derived from an EMBL/GenBank/DDBJ whole genome shotgun (WGS) entry which is preliminary data.</text>
</comment>
<evidence type="ECO:0000313" key="1">
    <source>
        <dbReference type="EMBL" id="MBC8753636.1"/>
    </source>
</evidence>
<proteinExistence type="predicted"/>
<dbReference type="Proteomes" id="UP000619238">
    <property type="component" value="Unassembled WGS sequence"/>
</dbReference>
<reference evidence="1 2" key="1">
    <citation type="submission" date="2020-07" db="EMBL/GenBank/DDBJ databases">
        <title>Description of Kordia aestuariivivens sp. nov., isolated from a tidal flat.</title>
        <authorList>
            <person name="Park S."/>
            <person name="Yoon J.-H."/>
        </authorList>
    </citation>
    <scope>NUCLEOTIDE SEQUENCE [LARGE SCALE GENOMIC DNA]</scope>
    <source>
        <strain evidence="1 2">YSTF-M3</strain>
    </source>
</reference>
<dbReference type="RefSeq" id="WP_187560661.1">
    <property type="nucleotide sequence ID" value="NZ_JACGWS010000001.1"/>
</dbReference>
<dbReference type="PANTHER" id="PTHR43737">
    <property type="entry name" value="BLL7424 PROTEIN"/>
    <property type="match status" value="1"/>
</dbReference>
<gene>
    <name evidence="1" type="ORF">H2O64_03060</name>
</gene>
<dbReference type="PANTHER" id="PTHR43737:SF1">
    <property type="entry name" value="DUF1501 DOMAIN-CONTAINING PROTEIN"/>
    <property type="match status" value="1"/>
</dbReference>
<dbReference type="InterPro" id="IPR010869">
    <property type="entry name" value="DUF1501"/>
</dbReference>
<sequence>MNRRNFIKSASLASTALFLPKFVSGFNLLDEAIATGKKIVIIQLSGGNDGLNTIVPFRNDIYYKKRPSLAQQKSNLIGITDEIGFHESLIAHSDLYNNGELCVINNVGYPNPNRSHFRATDIWHTASDANEYLQSGWIGRYLDASKSKSLDAIEVDDTLSLMLKGEQTDGIATKNPNLFYRSTQAPYFKKVVEHHDEAHLSEHNLGYLYKTMVTASSSAKYIYETSKTFSTKTTYPNTGFSKQLKQVAQFINSGLQTKVYYASLGGFDTHANQTNKQKRLLSVYDEAMAAFIKDLKQEDSFKDTLILTFSEFGRRVQQNAANGTDHGTANQVFLIGSQLKKPGFYNPMADLSNLDENGDLKYEIDFREIYTSVLNNWLDIDAKKVIGKPFSGLNVV</sequence>
<protein>
    <submittedName>
        <fullName evidence="1">DUF1501 domain-containing protein</fullName>
    </submittedName>
</protein>
<name>A0ABR7Q5I3_9FLAO</name>
<accession>A0ABR7Q5I3</accession>